<dbReference type="GO" id="GO:0015990">
    <property type="term" value="P:electron transport coupled proton transport"/>
    <property type="evidence" value="ECO:0007669"/>
    <property type="project" value="TreeGrafter"/>
</dbReference>
<gene>
    <name evidence="5" type="primary">nuoM_1</name>
    <name evidence="5" type="ORF">NCTC8009_03375</name>
</gene>
<dbReference type="GO" id="GO:0016020">
    <property type="term" value="C:membrane"/>
    <property type="evidence" value="ECO:0007669"/>
    <property type="project" value="UniProtKB-SubCell"/>
</dbReference>
<name>A0A2X3LTA3_ECOLX</name>
<dbReference type="InterPro" id="IPR003918">
    <property type="entry name" value="NADH_UbQ_OxRdtase"/>
</dbReference>
<dbReference type="GO" id="GO:0048039">
    <property type="term" value="F:ubiquinone binding"/>
    <property type="evidence" value="ECO:0007669"/>
    <property type="project" value="TreeGrafter"/>
</dbReference>
<keyword evidence="5" id="KW-0560">Oxidoreductase</keyword>
<dbReference type="Pfam" id="PF00361">
    <property type="entry name" value="Proton_antipo_M"/>
    <property type="match status" value="1"/>
</dbReference>
<dbReference type="EMBL" id="UARW01000010">
    <property type="protein sequence ID" value="SQD02900.1"/>
    <property type="molecule type" value="Genomic_DNA"/>
</dbReference>
<feature type="transmembrane region" description="Helical" evidence="3">
    <location>
        <begin position="219"/>
        <end position="244"/>
    </location>
</feature>
<evidence type="ECO:0000256" key="2">
    <source>
        <dbReference type="RuleBase" id="RU000320"/>
    </source>
</evidence>
<feature type="transmembrane region" description="Helical" evidence="3">
    <location>
        <begin position="180"/>
        <end position="199"/>
    </location>
</feature>
<feature type="transmembrane region" description="Helical" evidence="3">
    <location>
        <begin position="30"/>
        <end position="48"/>
    </location>
</feature>
<evidence type="ECO:0000256" key="1">
    <source>
        <dbReference type="ARBA" id="ARBA00004127"/>
    </source>
</evidence>
<dbReference type="AlphaFoldDB" id="A0A2X3LTA3"/>
<feature type="transmembrane region" description="Helical" evidence="3">
    <location>
        <begin position="140"/>
        <end position="159"/>
    </location>
</feature>
<evidence type="ECO:0000256" key="3">
    <source>
        <dbReference type="SAM" id="Phobius"/>
    </source>
</evidence>
<feature type="transmembrane region" description="Helical" evidence="3">
    <location>
        <begin position="6"/>
        <end position="23"/>
    </location>
</feature>
<dbReference type="GO" id="GO:0008137">
    <property type="term" value="F:NADH dehydrogenase (ubiquinone) activity"/>
    <property type="evidence" value="ECO:0007669"/>
    <property type="project" value="InterPro"/>
</dbReference>
<evidence type="ECO:0000259" key="4">
    <source>
        <dbReference type="Pfam" id="PF00361"/>
    </source>
</evidence>
<accession>A0A2X3LTA3</accession>
<evidence type="ECO:0000313" key="6">
    <source>
        <dbReference type="Proteomes" id="UP000250991"/>
    </source>
</evidence>
<feature type="transmembrane region" description="Helical" evidence="3">
    <location>
        <begin position="77"/>
        <end position="103"/>
    </location>
</feature>
<feature type="domain" description="NADH:quinone oxidoreductase/Mrp antiporter transmembrane" evidence="4">
    <location>
        <begin position="134"/>
        <end position="245"/>
    </location>
</feature>
<dbReference type="STRING" id="585034.ECIAI1_2351"/>
<feature type="transmembrane region" description="Helical" evidence="3">
    <location>
        <begin position="115"/>
        <end position="134"/>
    </location>
</feature>
<dbReference type="GO" id="GO:0003954">
    <property type="term" value="F:NADH dehydrogenase activity"/>
    <property type="evidence" value="ECO:0007669"/>
    <property type="project" value="TreeGrafter"/>
</dbReference>
<proteinExistence type="predicted"/>
<keyword evidence="3" id="KW-0472">Membrane</keyword>
<keyword evidence="2 3" id="KW-0812">Transmembrane</keyword>
<dbReference type="GO" id="GO:0012505">
    <property type="term" value="C:endomembrane system"/>
    <property type="evidence" value="ECO:0007669"/>
    <property type="project" value="UniProtKB-SubCell"/>
</dbReference>
<dbReference type="InterPro" id="IPR001750">
    <property type="entry name" value="ND/Mrp_TM"/>
</dbReference>
<reference evidence="5 6" key="1">
    <citation type="submission" date="2018-06" db="EMBL/GenBank/DDBJ databases">
        <authorList>
            <consortium name="Pathogen Informatics"/>
            <person name="Doyle S."/>
        </authorList>
    </citation>
    <scope>NUCLEOTIDE SEQUENCE [LARGE SCALE GENOMIC DNA]</scope>
    <source>
        <strain evidence="5 6">NCTC8009</strain>
    </source>
</reference>
<organism evidence="5 6">
    <name type="scientific">Escherichia coli</name>
    <dbReference type="NCBI Taxonomy" id="562"/>
    <lineage>
        <taxon>Bacteria</taxon>
        <taxon>Pseudomonadati</taxon>
        <taxon>Pseudomonadota</taxon>
        <taxon>Gammaproteobacteria</taxon>
        <taxon>Enterobacterales</taxon>
        <taxon>Enterobacteriaceae</taxon>
        <taxon>Escherichia</taxon>
    </lineage>
</organism>
<comment type="subcellular location">
    <subcellularLocation>
        <location evidence="1">Endomembrane system</location>
        <topology evidence="1">Multi-pass membrane protein</topology>
    </subcellularLocation>
    <subcellularLocation>
        <location evidence="2">Membrane</location>
        <topology evidence="2">Multi-pass membrane protein</topology>
    </subcellularLocation>
</comment>
<evidence type="ECO:0000313" key="5">
    <source>
        <dbReference type="EMBL" id="SQD02900.1"/>
    </source>
</evidence>
<dbReference type="EC" id="1.6.5.11" evidence="5"/>
<dbReference type="Proteomes" id="UP000250991">
    <property type="component" value="Unassembled WGS sequence"/>
</dbReference>
<dbReference type="GO" id="GO:0042773">
    <property type="term" value="P:ATP synthesis coupled electron transport"/>
    <property type="evidence" value="ECO:0007669"/>
    <property type="project" value="InterPro"/>
</dbReference>
<keyword evidence="3" id="KW-1133">Transmembrane helix</keyword>
<sequence length="263" mass="29806">MLLPWLILIPFIGGFLCWQTERFGVKVPRWIALITMGLTLALSLQLWLQGGYSLTQSAGIPQWQSEFDMPWIPRFGISIHLAIDGLSLLMVVLTGLLGVLAVLCSWKEIEKYQGFFHLNLMWILGGVIGVFLAIDMFLFFFFWEMMLVPMYFLIALWGHKASDGKTRITAATKFFIYTQASGLVMLIAILALVFVHYNATGVWTFNYEELLNTPMSSGVEYLLMLGFFIAFAVKMPVVPLHGWLPMRTPRLRPPVPLTSRGSC</sequence>
<dbReference type="PANTHER" id="PTHR43507">
    <property type="entry name" value="NADH-UBIQUINONE OXIDOREDUCTASE CHAIN 4"/>
    <property type="match status" value="1"/>
</dbReference>
<protein>
    <submittedName>
        <fullName evidence="5">NADH dehydrogenase I subunit M</fullName>
        <ecNumber evidence="5">1.6.5.11</ecNumber>
    </submittedName>
</protein>
<dbReference type="PRINTS" id="PR01437">
    <property type="entry name" value="NUOXDRDTASE4"/>
</dbReference>
<dbReference type="PANTHER" id="PTHR43507:SF1">
    <property type="entry name" value="NADH-UBIQUINONE OXIDOREDUCTASE CHAIN 4"/>
    <property type="match status" value="1"/>
</dbReference>